<dbReference type="InterPro" id="IPR019096">
    <property type="entry name" value="YopX_protein"/>
</dbReference>
<name>A0A0F9IH31_9ZZZZ</name>
<gene>
    <name evidence="2" type="ORF">LCGC14_1580250</name>
</gene>
<dbReference type="InterPro" id="IPR023385">
    <property type="entry name" value="YopX-like_C"/>
</dbReference>
<dbReference type="Gene3D" id="2.30.30.290">
    <property type="entry name" value="YopX-like domains"/>
    <property type="match status" value="1"/>
</dbReference>
<dbReference type="SUPFAM" id="SSF159006">
    <property type="entry name" value="YopX-like"/>
    <property type="match status" value="1"/>
</dbReference>
<comment type="caution">
    <text evidence="2">The sequence shown here is derived from an EMBL/GenBank/DDBJ whole genome shotgun (WGS) entry which is preliminary data.</text>
</comment>
<dbReference type="Pfam" id="PF09643">
    <property type="entry name" value="YopX"/>
    <property type="match status" value="1"/>
</dbReference>
<proteinExistence type="predicted"/>
<organism evidence="2">
    <name type="scientific">marine sediment metagenome</name>
    <dbReference type="NCBI Taxonomy" id="412755"/>
    <lineage>
        <taxon>unclassified sequences</taxon>
        <taxon>metagenomes</taxon>
        <taxon>ecological metagenomes</taxon>
    </lineage>
</organism>
<reference evidence="2" key="1">
    <citation type="journal article" date="2015" name="Nature">
        <title>Complex archaea that bridge the gap between prokaryotes and eukaryotes.</title>
        <authorList>
            <person name="Spang A."/>
            <person name="Saw J.H."/>
            <person name="Jorgensen S.L."/>
            <person name="Zaremba-Niedzwiedzka K."/>
            <person name="Martijn J."/>
            <person name="Lind A.E."/>
            <person name="van Eijk R."/>
            <person name="Schleper C."/>
            <person name="Guy L."/>
            <person name="Ettema T.J."/>
        </authorList>
    </citation>
    <scope>NUCLEOTIDE SEQUENCE</scope>
</reference>
<evidence type="ECO:0000313" key="2">
    <source>
        <dbReference type="EMBL" id="KKM26891.1"/>
    </source>
</evidence>
<accession>A0A0F9IH31</accession>
<feature type="domain" description="YopX protein" evidence="1">
    <location>
        <begin position="7"/>
        <end position="129"/>
    </location>
</feature>
<evidence type="ECO:0000259" key="1">
    <source>
        <dbReference type="Pfam" id="PF09643"/>
    </source>
</evidence>
<dbReference type="EMBL" id="LAZR01012427">
    <property type="protein sequence ID" value="KKM26891.1"/>
    <property type="molecule type" value="Genomic_DNA"/>
</dbReference>
<sequence length="136" mass="15588">MKEIKVRVWDGNTMHYPDNNYAYELTYTRAGAWQLWWNREKLIAGQFDDGVSFLLYTGLKDLNGVEIYGGDILKHEIYHPPAEHVGTEFYVVEFIDGCFMAVLLGGLLKINLKNHFLEVVGNIHENPKLKNNGSKA</sequence>
<protein>
    <recommendedName>
        <fullName evidence="1">YopX protein domain-containing protein</fullName>
    </recommendedName>
</protein>
<dbReference type="Gene3D" id="2.10.70.50">
    <property type="match status" value="1"/>
</dbReference>
<dbReference type="AlphaFoldDB" id="A0A0F9IH31"/>